<proteinExistence type="predicted"/>
<reference evidence="1" key="2">
    <citation type="submission" date="2023-07" db="EMBL/GenBank/DDBJ databases">
        <authorList>
            <person name="Bai X.-H."/>
            <person name="Wang H.-H."/>
            <person name="Wang J."/>
            <person name="Ma M.-Y."/>
            <person name="Hu H.-H."/>
            <person name="Song Z.-L."/>
            <person name="Ma H.-G."/>
            <person name="Fan Y."/>
            <person name="Du C.-Y."/>
            <person name="Xu J.-C."/>
        </authorList>
    </citation>
    <scope>NUCLEOTIDE SEQUENCE</scope>
    <source>
        <strain evidence="1">CZ1</strain>
    </source>
</reference>
<name>A0AA96WQJ9_LEPBY</name>
<accession>A0AA96WQJ9</accession>
<organism evidence="1">
    <name type="scientific">Leptolyngbya boryana CZ1</name>
    <dbReference type="NCBI Taxonomy" id="3060204"/>
    <lineage>
        <taxon>Bacteria</taxon>
        <taxon>Bacillati</taxon>
        <taxon>Cyanobacteriota</taxon>
        <taxon>Cyanophyceae</taxon>
        <taxon>Leptolyngbyales</taxon>
        <taxon>Leptolyngbyaceae</taxon>
        <taxon>Leptolyngbya group</taxon>
        <taxon>Leptolyngbya</taxon>
    </lineage>
</organism>
<gene>
    <name evidence="1" type="ORF">Q2T42_19795</name>
</gene>
<sequence length="135" mass="15235">MTWHTNSGDRTLEGVKAEFYLTEMQYAVEYLKSLEEVADELDVQPGGSFAPRSDRMFDIASFDQKVVSLHTWLSAFLDPNVETPKLNNILEAAAYFPFAVLSTEIAIEIENEQTGGFAENETYRLFQPPSCLESI</sequence>
<reference evidence="1" key="1">
    <citation type="journal article" date="2023" name="Plants (Basel)">
        <title>Genomic Analysis of Leptolyngbya boryana CZ1 Reveals Efficient Carbon Fixation Modules.</title>
        <authorList>
            <person name="Bai X."/>
            <person name="Wang H."/>
            <person name="Cheng W."/>
            <person name="Wang J."/>
            <person name="Ma M."/>
            <person name="Hu H."/>
            <person name="Song Z."/>
            <person name="Ma H."/>
            <person name="Fan Y."/>
            <person name="Du C."/>
            <person name="Xu J."/>
        </authorList>
    </citation>
    <scope>NUCLEOTIDE SEQUENCE</scope>
    <source>
        <strain evidence="1">CZ1</strain>
    </source>
</reference>
<dbReference type="EMBL" id="CP130144">
    <property type="protein sequence ID" value="WNZ44076.1"/>
    <property type="molecule type" value="Genomic_DNA"/>
</dbReference>
<dbReference type="AlphaFoldDB" id="A0AA96WQJ9"/>
<evidence type="ECO:0000313" key="1">
    <source>
        <dbReference type="EMBL" id="WNZ44076.1"/>
    </source>
</evidence>
<protein>
    <submittedName>
        <fullName evidence="1">Uncharacterized protein</fullName>
    </submittedName>
</protein>
<dbReference type="RefSeq" id="WP_316426263.1">
    <property type="nucleotide sequence ID" value="NZ_CP130144.1"/>
</dbReference>